<reference evidence="6 7" key="1">
    <citation type="journal article" date="2014" name="Genome Biol. Evol.">
        <title>Molecular evolution of the substrate utilization strategies and putative virulence factors in mosquito-associated Spiroplasma species.</title>
        <authorList>
            <person name="Chang T.H."/>
            <person name="Lo W.S."/>
            <person name="Ku C."/>
            <person name="Chen L.L."/>
            <person name="Kuo C.H."/>
        </authorList>
    </citation>
    <scope>NUCLEOTIDE SEQUENCE [LARGE SCALE GENOMIC DNA]</scope>
    <source>
        <strain evidence="6">AES-1</strain>
    </source>
</reference>
<dbReference type="KEGG" id="scq:SCULI_v1c01740"/>
<name>W6A6L4_9MOLU</name>
<organism evidence="6 7">
    <name type="scientific">Spiroplasma culicicola AES-1</name>
    <dbReference type="NCBI Taxonomy" id="1276246"/>
    <lineage>
        <taxon>Bacteria</taxon>
        <taxon>Bacillati</taxon>
        <taxon>Mycoplasmatota</taxon>
        <taxon>Mollicutes</taxon>
        <taxon>Entomoplasmatales</taxon>
        <taxon>Spiroplasmataceae</taxon>
        <taxon>Spiroplasma</taxon>
    </lineage>
</organism>
<dbReference type="Gene3D" id="3.20.20.70">
    <property type="entry name" value="Aldolase class I"/>
    <property type="match status" value="1"/>
</dbReference>
<dbReference type="NCBIfam" id="TIGR01182">
    <property type="entry name" value="eda"/>
    <property type="match status" value="1"/>
</dbReference>
<dbReference type="GO" id="GO:0016829">
    <property type="term" value="F:lyase activity"/>
    <property type="evidence" value="ECO:0007669"/>
    <property type="project" value="UniProtKB-KW"/>
</dbReference>
<comment type="subunit">
    <text evidence="3">Homotrimer.</text>
</comment>
<evidence type="ECO:0000256" key="4">
    <source>
        <dbReference type="ARBA" id="ARBA00023239"/>
    </source>
</evidence>
<comment type="pathway">
    <text evidence="1">Carbohydrate acid metabolism.</text>
</comment>
<evidence type="ECO:0000256" key="2">
    <source>
        <dbReference type="ARBA" id="ARBA00006906"/>
    </source>
</evidence>
<protein>
    <submittedName>
        <fullName evidence="6">2-keto-3-deoxygluconate-6-phosphate aldolase</fullName>
    </submittedName>
</protein>
<evidence type="ECO:0000313" key="7">
    <source>
        <dbReference type="Proteomes" id="UP000019267"/>
    </source>
</evidence>
<dbReference type="EMBL" id="CP006681">
    <property type="protein sequence ID" value="AHI52515.1"/>
    <property type="molecule type" value="Genomic_DNA"/>
</dbReference>
<dbReference type="eggNOG" id="COG0800">
    <property type="taxonomic scope" value="Bacteria"/>
</dbReference>
<accession>W6A6L4</accession>
<evidence type="ECO:0000256" key="5">
    <source>
        <dbReference type="ARBA" id="ARBA00023277"/>
    </source>
</evidence>
<keyword evidence="7" id="KW-1185">Reference proteome</keyword>
<dbReference type="AlphaFoldDB" id="W6A6L4"/>
<dbReference type="Pfam" id="PF01081">
    <property type="entry name" value="Aldolase"/>
    <property type="match status" value="1"/>
</dbReference>
<dbReference type="Proteomes" id="UP000019267">
    <property type="component" value="Chromosome"/>
</dbReference>
<dbReference type="PANTHER" id="PTHR30246">
    <property type="entry name" value="2-KETO-3-DEOXY-6-PHOSPHOGLUCONATE ALDOLASE"/>
    <property type="match status" value="1"/>
</dbReference>
<evidence type="ECO:0000256" key="3">
    <source>
        <dbReference type="ARBA" id="ARBA00011233"/>
    </source>
</evidence>
<dbReference type="HOGENOM" id="CLU_077795_2_2_14"/>
<evidence type="ECO:0000256" key="1">
    <source>
        <dbReference type="ARBA" id="ARBA00004761"/>
    </source>
</evidence>
<dbReference type="OrthoDB" id="9802667at2"/>
<dbReference type="SUPFAM" id="SSF51569">
    <property type="entry name" value="Aldolase"/>
    <property type="match status" value="1"/>
</dbReference>
<sequence>MNNIEKHIQTLEQHKLSTIVRTNDFDHAYKIIKASHDAGIKFIEITLTTPNALELIKKCREDFPDLLIGAGTVLTIEDAKKSLEYGAQYFVSPIAAVELVKFSNEQNILCIAGAITPTEMYSLWSAGAQIIKFFPANSMPKDYIKLVHNPHPEFKFIATGGIDSTNILDYLEAGCVAAGVTADLGGADISKSYEEILEIAKKYIKIVANAK</sequence>
<dbReference type="PANTHER" id="PTHR30246:SF1">
    <property type="entry name" value="2-DEHYDRO-3-DEOXY-6-PHOSPHOGALACTONATE ALDOLASE-RELATED"/>
    <property type="match status" value="1"/>
</dbReference>
<dbReference type="RefSeq" id="WP_025362757.1">
    <property type="nucleotide sequence ID" value="NZ_CP006681.1"/>
</dbReference>
<evidence type="ECO:0000313" key="6">
    <source>
        <dbReference type="EMBL" id="AHI52515.1"/>
    </source>
</evidence>
<dbReference type="InterPro" id="IPR000887">
    <property type="entry name" value="Aldlse_KDPG_KHG"/>
</dbReference>
<gene>
    <name evidence="6" type="primary">kdgA</name>
    <name evidence="6" type="ORF">SCULI_v1c01740</name>
</gene>
<dbReference type="InterPro" id="IPR013785">
    <property type="entry name" value="Aldolase_TIM"/>
</dbReference>
<dbReference type="PATRIC" id="fig|1276246.3.peg.173"/>
<dbReference type="STRING" id="1276246.SCULI_v1c01740"/>
<comment type="similarity">
    <text evidence="2">Belongs to the KHG/KDPG aldolase family.</text>
</comment>
<keyword evidence="4" id="KW-0456">Lyase</keyword>
<proteinExistence type="inferred from homology"/>
<keyword evidence="5" id="KW-0119">Carbohydrate metabolism</keyword>
<dbReference type="CDD" id="cd00452">
    <property type="entry name" value="KDPG_aldolase"/>
    <property type="match status" value="1"/>
</dbReference>